<keyword evidence="4 9" id="KW-0862">Zinc</keyword>
<comment type="similarity">
    <text evidence="1 9">Belongs to the glycosyl hydrolase 38 family.</text>
</comment>
<dbReference type="Gene3D" id="2.60.40.1180">
    <property type="entry name" value="Golgi alpha-mannosidase II"/>
    <property type="match status" value="1"/>
</dbReference>
<dbReference type="InterPro" id="IPR000602">
    <property type="entry name" value="Glyco_hydro_38_N"/>
</dbReference>
<keyword evidence="3 9" id="KW-0378">Hydrolase</keyword>
<dbReference type="FunFam" id="1.20.1270.50:FF:000001">
    <property type="entry name" value="Alpha-mannosidase"/>
    <property type="match status" value="1"/>
</dbReference>
<dbReference type="PANTHER" id="PTHR11607">
    <property type="entry name" value="ALPHA-MANNOSIDASE"/>
    <property type="match status" value="1"/>
</dbReference>
<keyword evidence="2 9" id="KW-0479">Metal-binding</keyword>
<reference evidence="11" key="1">
    <citation type="submission" date="2023-06" db="EMBL/GenBank/DDBJ databases">
        <authorList>
            <person name="Delattre M."/>
        </authorList>
    </citation>
    <scope>NUCLEOTIDE SEQUENCE</scope>
    <source>
        <strain evidence="11">AF72</strain>
    </source>
</reference>
<dbReference type="InterPro" id="IPR015341">
    <property type="entry name" value="Glyco_hydro_38_cen"/>
</dbReference>
<dbReference type="EMBL" id="CATQJA010002601">
    <property type="protein sequence ID" value="CAJ0572601.1"/>
    <property type="molecule type" value="Genomic_DNA"/>
</dbReference>
<organism evidence="11 12">
    <name type="scientific">Mesorhabditis spiculigera</name>
    <dbReference type="NCBI Taxonomy" id="96644"/>
    <lineage>
        <taxon>Eukaryota</taxon>
        <taxon>Metazoa</taxon>
        <taxon>Ecdysozoa</taxon>
        <taxon>Nematoda</taxon>
        <taxon>Chromadorea</taxon>
        <taxon>Rhabditida</taxon>
        <taxon>Rhabditina</taxon>
        <taxon>Rhabditomorpha</taxon>
        <taxon>Rhabditoidea</taxon>
        <taxon>Rhabditidae</taxon>
        <taxon>Mesorhabditinae</taxon>
        <taxon>Mesorhabditis</taxon>
    </lineage>
</organism>
<keyword evidence="12" id="KW-1185">Reference proteome</keyword>
<dbReference type="PANTHER" id="PTHR11607:SF3">
    <property type="entry name" value="LYSOSOMAL ALPHA-MANNOSIDASE"/>
    <property type="match status" value="1"/>
</dbReference>
<dbReference type="SUPFAM" id="SSF88713">
    <property type="entry name" value="Glycoside hydrolase/deacetylase"/>
    <property type="match status" value="1"/>
</dbReference>
<dbReference type="InterPro" id="IPR011682">
    <property type="entry name" value="Glyco_hydro_38_C"/>
</dbReference>
<dbReference type="InterPro" id="IPR013780">
    <property type="entry name" value="Glyco_hydro_b"/>
</dbReference>
<dbReference type="GO" id="GO:0030246">
    <property type="term" value="F:carbohydrate binding"/>
    <property type="evidence" value="ECO:0007669"/>
    <property type="project" value="InterPro"/>
</dbReference>
<dbReference type="Gene3D" id="1.20.1270.50">
    <property type="entry name" value="Glycoside hydrolase family 38, central domain"/>
    <property type="match status" value="1"/>
</dbReference>
<evidence type="ECO:0000256" key="2">
    <source>
        <dbReference type="ARBA" id="ARBA00022723"/>
    </source>
</evidence>
<evidence type="ECO:0000256" key="8">
    <source>
        <dbReference type="ARBA" id="ARBA00093232"/>
    </source>
</evidence>
<dbReference type="GO" id="GO:0004572">
    <property type="term" value="F:mannosyl-oligosaccharide 1,3-1,6-alpha-mannosidase activity"/>
    <property type="evidence" value="ECO:0007669"/>
    <property type="project" value="UniProtKB-EC"/>
</dbReference>
<keyword evidence="5" id="KW-1015">Disulfide bond</keyword>
<evidence type="ECO:0000256" key="1">
    <source>
        <dbReference type="ARBA" id="ARBA00009792"/>
    </source>
</evidence>
<feature type="domain" description="Glycoside hydrolase family 38 central" evidence="10">
    <location>
        <begin position="208"/>
        <end position="289"/>
    </location>
</feature>
<dbReference type="SUPFAM" id="SSF88688">
    <property type="entry name" value="Families 57/38 glycoside transferase middle domain"/>
    <property type="match status" value="1"/>
</dbReference>
<dbReference type="InterPro" id="IPR011330">
    <property type="entry name" value="Glyco_hydro/deAcase_b/a-brl"/>
</dbReference>
<dbReference type="AlphaFoldDB" id="A0AA36CQG5"/>
<dbReference type="Gene3D" id="3.20.110.10">
    <property type="entry name" value="Glycoside hydrolase 38, N terminal domain"/>
    <property type="match status" value="1"/>
</dbReference>
<name>A0AA36CQG5_9BILA</name>
<evidence type="ECO:0000313" key="12">
    <source>
        <dbReference type="Proteomes" id="UP001177023"/>
    </source>
</evidence>
<dbReference type="InterPro" id="IPR011013">
    <property type="entry name" value="Gal_mutarotase_sf_dom"/>
</dbReference>
<evidence type="ECO:0000256" key="3">
    <source>
        <dbReference type="ARBA" id="ARBA00022801"/>
    </source>
</evidence>
<evidence type="ECO:0000313" key="11">
    <source>
        <dbReference type="EMBL" id="CAJ0572601.1"/>
    </source>
</evidence>
<evidence type="ECO:0000256" key="7">
    <source>
        <dbReference type="ARBA" id="ARBA00059516"/>
    </source>
</evidence>
<dbReference type="Pfam" id="PF01074">
    <property type="entry name" value="Glyco_hydro_38N"/>
    <property type="match status" value="1"/>
</dbReference>
<protein>
    <recommendedName>
        <fullName evidence="9">Alpha-mannosidase</fullName>
        <ecNumber evidence="9">3.2.1.-</ecNumber>
    </recommendedName>
</protein>
<feature type="non-terminal residue" evidence="11">
    <location>
        <position position="631"/>
    </location>
</feature>
<dbReference type="InterPro" id="IPR037094">
    <property type="entry name" value="Glyco_hydro_38_cen_sf"/>
</dbReference>
<comment type="caution">
    <text evidence="11">The sequence shown here is derived from an EMBL/GenBank/DDBJ whole genome shotgun (WGS) entry which is preliminary data.</text>
</comment>
<dbReference type="GO" id="GO:0046872">
    <property type="term" value="F:metal ion binding"/>
    <property type="evidence" value="ECO:0007669"/>
    <property type="project" value="UniProtKB-KW"/>
</dbReference>
<comment type="cofactor">
    <cofactor evidence="9">
        <name>Zn(2+)</name>
        <dbReference type="ChEBI" id="CHEBI:29105"/>
    </cofactor>
    <text evidence="9">Binds 1 zinc ion per subunit.</text>
</comment>
<dbReference type="EC" id="3.2.1.-" evidence="9"/>
<keyword evidence="6 9" id="KW-0326">Glycosidase</keyword>
<comment type="catalytic activity">
    <reaction evidence="8">
        <text>N(4)-{beta-D-GlcNAc-(1-&gt;2)-alpha-D-Man-(1-&gt;3)-[alpha-D-Man-(1-&gt;3)-[alpha-D-Man-(1-&gt;6)]-alpha-D-Man-(1-&gt;6)]-beta-D-Man-(1-&gt;4)-beta-D-GlcNAc-(1-&gt;4)-beta-D-GlcNAc}-L-asparaginyl-[protein] + 2 H2O = 2 alpha-D-mannopyranose + an N(4)-{beta-D-GlcNAc-(1-&gt;2)-alpha-D-Man-(1-&gt;3)-[alpha-D-Man-(1-&gt;6)]-beta-D-Man-(1-&gt;4)-beta-D-GlcNAc-(1-&gt;4)-beta-D-GlcNAc}-L-asparaginyl-[protein]</text>
        <dbReference type="Rhea" id="RHEA:56052"/>
        <dbReference type="Rhea" id="RHEA-COMP:14368"/>
        <dbReference type="Rhea" id="RHEA-COMP:14369"/>
        <dbReference type="ChEBI" id="CHEBI:15377"/>
        <dbReference type="ChEBI" id="CHEBI:28729"/>
        <dbReference type="ChEBI" id="CHEBI:60615"/>
        <dbReference type="ChEBI" id="CHEBI:60625"/>
        <dbReference type="EC" id="3.2.1.114"/>
    </reaction>
</comment>
<dbReference type="InterPro" id="IPR050843">
    <property type="entry name" value="Glycosyl_Hydrlase_38"/>
</dbReference>
<evidence type="ECO:0000256" key="4">
    <source>
        <dbReference type="ARBA" id="ARBA00022833"/>
    </source>
</evidence>
<dbReference type="SMART" id="SM00872">
    <property type="entry name" value="Alpha-mann_mid"/>
    <property type="match status" value="1"/>
</dbReference>
<dbReference type="GO" id="GO:0006491">
    <property type="term" value="P:N-glycan processing"/>
    <property type="evidence" value="ECO:0007669"/>
    <property type="project" value="TreeGrafter"/>
</dbReference>
<comment type="function">
    <text evidence="7">Catalyzes the first committed step in the biosynthesis of complex N-glycans. It controls conversion of high mannose to complex N-glycans; the final hydrolytic step in the N-glycan maturation pathway.</text>
</comment>
<dbReference type="GO" id="GO:0006013">
    <property type="term" value="P:mannose metabolic process"/>
    <property type="evidence" value="ECO:0007669"/>
    <property type="project" value="InterPro"/>
</dbReference>
<dbReference type="Pfam" id="PF09261">
    <property type="entry name" value="Alpha-mann_mid"/>
    <property type="match status" value="1"/>
</dbReference>
<accession>A0AA36CQG5</accession>
<dbReference type="GO" id="GO:0000139">
    <property type="term" value="C:Golgi membrane"/>
    <property type="evidence" value="ECO:0007669"/>
    <property type="project" value="TreeGrafter"/>
</dbReference>
<proteinExistence type="inferred from homology"/>
<dbReference type="Proteomes" id="UP001177023">
    <property type="component" value="Unassembled WGS sequence"/>
</dbReference>
<sequence length="631" mass="71504">MTDEANAHYHSIITELFEGHEFLQNNVGQEFVPKSHWSIDPFGLSPSLPLLLSEANITDAVLQRVHYSVKKKLAERKQLEFMWRQFWGKISCDWRVPPQAINSTNVAQRAFMIYDQYRKKSQLFKTNVLLIPLGDDFRYQDDFEWDNQHDNYKRLFDYMNNRPEWNVKARFGTLADYFDALESRLKEERKQLPILSGDFFTYADRDDHYWSGYFTSRPFYKHMDRVLQHYLRTAEISYSLARIDGGGDLDDGVLSKLVEVRRALSLFQHHDGVTGTAKAAVVNDYGEKMLSALKRAEEVTTIAIGSLLGNKSRISMSFDEFRAKQDAMPEARVFEADSSLLLFNTLAHARAEVACIQVASPNIRIKRSDGTPPEQQLAPVLVHRGGRVHSQPGRFELCFWAEVSALASEVFELHSMDEPSTAELVLVKGRAKPEGLDDFFEFEQISGSVELSNSLLTAVFSGNTGFLKEIRLESGEKVDVNAHFVKYGARPSGSLKNRGGDNLSGAYIFLPNGTAKPMEVSQPAFVVAEGPLVKRMLAMGPNDGKLVQSYSLEKGSYSIGICNTIDLSNRPDNIEVALRFETNIDSGADLFTDLNGLQMIRRRRMLEKLPLQAHFYPMPGSAYIEARRDFI</sequence>
<gene>
    <name evidence="11" type="ORF">MSPICULIGERA_LOCUS10985</name>
</gene>
<dbReference type="Gene3D" id="2.70.98.30">
    <property type="entry name" value="Golgi alpha-mannosidase II, domain 4"/>
    <property type="match status" value="1"/>
</dbReference>
<evidence type="ECO:0000256" key="5">
    <source>
        <dbReference type="ARBA" id="ARBA00023157"/>
    </source>
</evidence>
<evidence type="ECO:0000259" key="10">
    <source>
        <dbReference type="SMART" id="SM00872"/>
    </source>
</evidence>
<evidence type="ECO:0000256" key="9">
    <source>
        <dbReference type="RuleBase" id="RU361199"/>
    </source>
</evidence>
<dbReference type="SUPFAM" id="SSF74650">
    <property type="entry name" value="Galactose mutarotase-like"/>
    <property type="match status" value="1"/>
</dbReference>
<dbReference type="Pfam" id="PF07748">
    <property type="entry name" value="Glyco_hydro_38C"/>
    <property type="match status" value="1"/>
</dbReference>
<dbReference type="InterPro" id="IPR028995">
    <property type="entry name" value="Glyco_hydro_57/38_cen_sf"/>
</dbReference>
<dbReference type="InterPro" id="IPR027291">
    <property type="entry name" value="Glyco_hydro_38_N_sf"/>
</dbReference>
<evidence type="ECO:0000256" key="6">
    <source>
        <dbReference type="ARBA" id="ARBA00023295"/>
    </source>
</evidence>